<evidence type="ECO:0000313" key="3">
    <source>
        <dbReference type="Proteomes" id="UP001211065"/>
    </source>
</evidence>
<feature type="region of interest" description="Disordered" evidence="1">
    <location>
        <begin position="1"/>
        <end position="31"/>
    </location>
</feature>
<name>A0AAD5TVL4_9FUNG</name>
<reference evidence="2" key="1">
    <citation type="submission" date="2020-05" db="EMBL/GenBank/DDBJ databases">
        <title>Phylogenomic resolution of chytrid fungi.</title>
        <authorList>
            <person name="Stajich J.E."/>
            <person name="Amses K."/>
            <person name="Simmons R."/>
            <person name="Seto K."/>
            <person name="Myers J."/>
            <person name="Bonds A."/>
            <person name="Quandt C.A."/>
            <person name="Barry K."/>
            <person name="Liu P."/>
            <person name="Grigoriev I."/>
            <person name="Longcore J.E."/>
            <person name="James T.Y."/>
        </authorList>
    </citation>
    <scope>NUCLEOTIDE SEQUENCE</scope>
    <source>
        <strain evidence="2">JEL0476</strain>
    </source>
</reference>
<gene>
    <name evidence="2" type="ORF">HK099_002123</name>
</gene>
<dbReference type="Proteomes" id="UP001211065">
    <property type="component" value="Unassembled WGS sequence"/>
</dbReference>
<accession>A0AAD5TVL4</accession>
<sequence length="565" mass="65384">MENISNPAANIEVNDNTSELHTNNVSENSEGHTSISKRGILYESEEFKQVGILKRLNLGINEVHNFLIDVENNYILHFSHRDGFKSFIYKRLSKIMEKKKAEVFQEVLTTLNEVVQANTIGTFDDSGLQLLLPSANGNVQISVGVNNYDLVKPIAGLKIYNGFQCTICCNISRDTQKKPFYSENVKLMRIHIKTVHKRSDVQYSLCKVQKAFSNNKTPFKNICNSYFGVKVSGPEVSTNTPVARYSNFELMEILEKSGGFGIFTESQSNITAMHLNSKFFERSKFQNLFDSWPHKDLFRFVDKDDLEGHKFLIEKSVASYYNKVDTILKDTSLSHQFTSDLMILSKRQSMTNFRSLQNDSTKKVYQKYFAFFIMFCVRIQKKKHEELGNFFFCTLDVNTQQTLESFVLKLKDVQEKIAENNVDGNLFFQTPFGKNALKMLVSEVHKLHLSIMKQQFNKYESTFKKSIHCLFLMCRCIKVTIRNERGAEPYYFIKHDIDITNKIAILQHIMRMTLVFEIYEKQSMNEENIQYEFFLSLVNMQSEGINGVSKTSFSFLHELMKLATA</sequence>
<dbReference type="EMBL" id="JADGJW010001684">
    <property type="protein sequence ID" value="KAJ3201709.1"/>
    <property type="molecule type" value="Genomic_DNA"/>
</dbReference>
<keyword evidence="3" id="KW-1185">Reference proteome</keyword>
<proteinExistence type="predicted"/>
<evidence type="ECO:0000313" key="2">
    <source>
        <dbReference type="EMBL" id="KAJ3201709.1"/>
    </source>
</evidence>
<organism evidence="2 3">
    <name type="scientific">Clydaea vesicula</name>
    <dbReference type="NCBI Taxonomy" id="447962"/>
    <lineage>
        <taxon>Eukaryota</taxon>
        <taxon>Fungi</taxon>
        <taxon>Fungi incertae sedis</taxon>
        <taxon>Chytridiomycota</taxon>
        <taxon>Chytridiomycota incertae sedis</taxon>
        <taxon>Chytridiomycetes</taxon>
        <taxon>Lobulomycetales</taxon>
        <taxon>Lobulomycetaceae</taxon>
        <taxon>Clydaea</taxon>
    </lineage>
</organism>
<protein>
    <submittedName>
        <fullName evidence="2">Uncharacterized protein</fullName>
    </submittedName>
</protein>
<dbReference type="AlphaFoldDB" id="A0AAD5TVL4"/>
<evidence type="ECO:0000256" key="1">
    <source>
        <dbReference type="SAM" id="MobiDB-lite"/>
    </source>
</evidence>
<comment type="caution">
    <text evidence="2">The sequence shown here is derived from an EMBL/GenBank/DDBJ whole genome shotgun (WGS) entry which is preliminary data.</text>
</comment>